<evidence type="ECO:0000259" key="4">
    <source>
        <dbReference type="Pfam" id="PF00890"/>
    </source>
</evidence>
<evidence type="ECO:0000313" key="6">
    <source>
        <dbReference type="EMBL" id="ADO84046.1"/>
    </source>
</evidence>
<name>E3HCZ0_ILYPC</name>
<evidence type="ECO:0000256" key="1">
    <source>
        <dbReference type="ARBA" id="ARBA00022630"/>
    </source>
</evidence>
<dbReference type="InterPro" id="IPR036188">
    <property type="entry name" value="FAD/NAD-bd_sf"/>
</dbReference>
<keyword evidence="6" id="KW-0614">Plasmid</keyword>
<dbReference type="InterPro" id="IPR015939">
    <property type="entry name" value="Fum_Rdtase/Succ_DH_flav-like_C"/>
</dbReference>
<feature type="domain" description="Fumarate reductase/succinate dehydrogenase flavoprotein-like C-terminal" evidence="5">
    <location>
        <begin position="432"/>
        <end position="529"/>
    </location>
</feature>
<dbReference type="GO" id="GO:0050660">
    <property type="term" value="F:flavin adenine dinucleotide binding"/>
    <property type="evidence" value="ECO:0007669"/>
    <property type="project" value="TreeGrafter"/>
</dbReference>
<feature type="domain" description="FAD-dependent oxidoreductase 2 FAD-binding" evidence="4">
    <location>
        <begin position="115"/>
        <end position="207"/>
    </location>
</feature>
<dbReference type="PRINTS" id="PR00411">
    <property type="entry name" value="PNDRDTASEI"/>
</dbReference>
<evidence type="ECO:0000313" key="7">
    <source>
        <dbReference type="Proteomes" id="UP000006875"/>
    </source>
</evidence>
<dbReference type="InterPro" id="IPR030664">
    <property type="entry name" value="SdhA/FrdA/AprA"/>
</dbReference>
<dbReference type="SUPFAM" id="SSF51905">
    <property type="entry name" value="FAD/NAD(P)-binding domain"/>
    <property type="match status" value="1"/>
</dbReference>
<evidence type="ECO:0000256" key="2">
    <source>
        <dbReference type="ARBA" id="ARBA00023002"/>
    </source>
</evidence>
<protein>
    <submittedName>
        <fullName evidence="6">FAD dependent oxidoreductase</fullName>
    </submittedName>
</protein>
<dbReference type="GO" id="GO:0005886">
    <property type="term" value="C:plasma membrane"/>
    <property type="evidence" value="ECO:0007669"/>
    <property type="project" value="TreeGrafter"/>
</dbReference>
<dbReference type="Pfam" id="PF00890">
    <property type="entry name" value="FAD_binding_2"/>
    <property type="match status" value="2"/>
</dbReference>
<dbReference type="Gene3D" id="3.50.50.60">
    <property type="entry name" value="FAD/NAD(P)-binding domain"/>
    <property type="match status" value="3"/>
</dbReference>
<dbReference type="InterPro" id="IPR037099">
    <property type="entry name" value="Fum_R/Succ_DH_flav-like_C_sf"/>
</dbReference>
<keyword evidence="1" id="KW-0285">Flavoprotein</keyword>
<evidence type="ECO:0000259" key="5">
    <source>
        <dbReference type="Pfam" id="PF02910"/>
    </source>
</evidence>
<dbReference type="GO" id="GO:0009055">
    <property type="term" value="F:electron transfer activity"/>
    <property type="evidence" value="ECO:0007669"/>
    <property type="project" value="TreeGrafter"/>
</dbReference>
<feature type="compositionally biased region" description="Basic and acidic residues" evidence="3">
    <location>
        <begin position="276"/>
        <end position="301"/>
    </location>
</feature>
<dbReference type="HOGENOM" id="CLU_014312_8_2_0"/>
<feature type="region of interest" description="Disordered" evidence="3">
    <location>
        <begin position="261"/>
        <end position="301"/>
    </location>
</feature>
<keyword evidence="7" id="KW-1185">Reference proteome</keyword>
<reference evidence="6 7" key="1">
    <citation type="journal article" date="2010" name="Stand. Genomic Sci.">
        <title>Complete genome sequence of Ilyobacter polytropus type strain (CuHbu1).</title>
        <authorList>
            <person name="Sikorski J."/>
            <person name="Chertkov O."/>
            <person name="Lapidus A."/>
            <person name="Nolan M."/>
            <person name="Lucas S."/>
            <person name="Del Rio T.G."/>
            <person name="Tice H."/>
            <person name="Cheng J.F."/>
            <person name="Tapia R."/>
            <person name="Han C."/>
            <person name="Goodwin L."/>
            <person name="Pitluck S."/>
            <person name="Liolios K."/>
            <person name="Ivanova N."/>
            <person name="Mavromatis K."/>
            <person name="Mikhailova N."/>
            <person name="Pati A."/>
            <person name="Chen A."/>
            <person name="Palaniappan K."/>
            <person name="Land M."/>
            <person name="Hauser L."/>
            <person name="Chang Y.J."/>
            <person name="Jeffries C.D."/>
            <person name="Brambilla E."/>
            <person name="Yasawong M."/>
            <person name="Rohde M."/>
            <person name="Pukall R."/>
            <person name="Spring S."/>
            <person name="Goker M."/>
            <person name="Woyke T."/>
            <person name="Bristow J."/>
            <person name="Eisen J.A."/>
            <person name="Markowitz V."/>
            <person name="Hugenholtz P."/>
            <person name="Kyrpides N.C."/>
            <person name="Klenk H.P."/>
        </authorList>
    </citation>
    <scope>NUCLEOTIDE SEQUENCE [LARGE SCALE GENOMIC DNA]</scope>
    <source>
        <strain evidence="7">ATCC 51220 / DSM 2926 / LMG 16218 / CuHBu1</strain>
        <plasmid evidence="7">pILYOP01</plasmid>
    </source>
</reference>
<feature type="domain" description="FAD-dependent oxidoreductase 2 FAD-binding" evidence="4">
    <location>
        <begin position="12"/>
        <end position="107"/>
    </location>
</feature>
<dbReference type="KEGG" id="ipo:Ilyop_2285"/>
<dbReference type="PANTHER" id="PTHR11632:SF73">
    <property type="entry name" value="BLR3196 PROTEIN"/>
    <property type="match status" value="1"/>
</dbReference>
<dbReference type="AlphaFoldDB" id="E3HCZ0"/>
<organism evidence="6 7">
    <name type="scientific">Ilyobacter polytropus (strain ATCC 51220 / DSM 2926 / LMG 16218 / CuHBu1)</name>
    <dbReference type="NCBI Taxonomy" id="572544"/>
    <lineage>
        <taxon>Bacteria</taxon>
        <taxon>Fusobacteriati</taxon>
        <taxon>Fusobacteriota</taxon>
        <taxon>Fusobacteriia</taxon>
        <taxon>Fusobacteriales</taxon>
        <taxon>Fusobacteriaceae</taxon>
        <taxon>Ilyobacter</taxon>
    </lineage>
</organism>
<dbReference type="OrthoDB" id="9806724at2"/>
<dbReference type="Proteomes" id="UP000006875">
    <property type="component" value="Plasmid pILYOP01"/>
</dbReference>
<dbReference type="Pfam" id="PF02910">
    <property type="entry name" value="Succ_DH_flav_C"/>
    <property type="match status" value="1"/>
</dbReference>
<sequence length="536" mass="58589">MTNYSKDRYSTDVLVIGGGIAAVFAATRATEAGAKVIVVDKGSIGRSGQTPFASGMTIFDEESGHDRANWHRILEENSKKLNNPAYLDMYMDYSKEIYSDLEKWGATNTGFGKVFRDKLLANGNIKVIERTMITTLLEENGHIVGATGFKLDSEEAVLIKAKTVILCTGAGGFKPNGFQVGSLTFDGDAMAYRIGAKISGKEFVDTHDTNSETPAYCWGLPFQRKWSMGLPKETDGPVDGGGMALDLSSAIEAHKGLIPVEMKRPEGPPPGGDNPPMDKRPKGDRPPMGKKPEGRPEEGKAHLEMSGDMVGGASAGLSVHKAEGLFPSDDKCATNIKGLYAAGDCLSSMLVGPIYNGVVGFSVTGSAVQGSVAGKVAAKYAKGKSFINISDSKMSAAIDEIFEPLKKEKGYSPGWVEHLIQGILTPYYVLFIKDKDRLESALTMVEFYKDHFLPNLKAEDLHDLRKVNEVKNMLLNAEMKLRSSLFRTESRGNHYREDYPDQNDKEWLAWVVMEKGPDGKMKLEKFPVKDFKKLIA</sequence>
<evidence type="ECO:0000256" key="3">
    <source>
        <dbReference type="SAM" id="MobiDB-lite"/>
    </source>
</evidence>
<gene>
    <name evidence="6" type="ordered locus">Ilyop_2285</name>
</gene>
<dbReference type="PIRSF" id="PIRSF000171">
    <property type="entry name" value="SDHA_APRA_LASPO"/>
    <property type="match status" value="1"/>
</dbReference>
<dbReference type="SUPFAM" id="SSF46977">
    <property type="entry name" value="Succinate dehydrogenase/fumarate reductase flavoprotein C-terminal domain"/>
    <property type="match status" value="1"/>
</dbReference>
<dbReference type="InterPro" id="IPR003953">
    <property type="entry name" value="FAD-dep_OxRdtase_2_FAD-bd"/>
</dbReference>
<dbReference type="PRINTS" id="PR00368">
    <property type="entry name" value="FADPNR"/>
</dbReference>
<dbReference type="GO" id="GO:0000104">
    <property type="term" value="F:succinate dehydrogenase activity"/>
    <property type="evidence" value="ECO:0007669"/>
    <property type="project" value="TreeGrafter"/>
</dbReference>
<keyword evidence="2" id="KW-0560">Oxidoreductase</keyword>
<dbReference type="GO" id="GO:0009061">
    <property type="term" value="P:anaerobic respiration"/>
    <property type="evidence" value="ECO:0007669"/>
    <property type="project" value="TreeGrafter"/>
</dbReference>
<dbReference type="RefSeq" id="WP_013388705.1">
    <property type="nucleotide sequence ID" value="NC_014633.1"/>
</dbReference>
<proteinExistence type="predicted"/>
<dbReference type="EMBL" id="CP002282">
    <property type="protein sequence ID" value="ADO84046.1"/>
    <property type="molecule type" value="Genomic_DNA"/>
</dbReference>
<geneLocation type="plasmid" evidence="6 7">
    <name>pILYOP01</name>
</geneLocation>
<accession>E3HCZ0</accession>
<dbReference type="PANTHER" id="PTHR11632">
    <property type="entry name" value="SUCCINATE DEHYDROGENASE 2 FLAVOPROTEIN SUBUNIT"/>
    <property type="match status" value="1"/>
</dbReference>